<dbReference type="Proteomes" id="UP000515312">
    <property type="component" value="Chromosome"/>
</dbReference>
<gene>
    <name evidence="8" type="ORF">H7849_04590</name>
</gene>
<keyword evidence="9" id="KW-1185">Reference proteome</keyword>
<evidence type="ECO:0000256" key="5">
    <source>
        <dbReference type="ARBA" id="ARBA00023136"/>
    </source>
</evidence>
<feature type="transmembrane region" description="Helical" evidence="6">
    <location>
        <begin position="281"/>
        <end position="299"/>
    </location>
</feature>
<dbReference type="KEGG" id="adin:H7849_04590"/>
<feature type="transmembrane region" description="Helical" evidence="6">
    <location>
        <begin position="129"/>
        <end position="148"/>
    </location>
</feature>
<dbReference type="RefSeq" id="WP_186744531.1">
    <property type="nucleotide sequence ID" value="NZ_CP060394.1"/>
</dbReference>
<feature type="domain" description="EamA" evidence="7">
    <location>
        <begin position="17"/>
        <end position="146"/>
    </location>
</feature>
<feature type="transmembrane region" description="Helical" evidence="6">
    <location>
        <begin position="222"/>
        <end position="243"/>
    </location>
</feature>
<organism evidence="8 9">
    <name type="scientific">Alloacidobacterium dinghuense</name>
    <dbReference type="NCBI Taxonomy" id="2763107"/>
    <lineage>
        <taxon>Bacteria</taxon>
        <taxon>Pseudomonadati</taxon>
        <taxon>Acidobacteriota</taxon>
        <taxon>Terriglobia</taxon>
        <taxon>Terriglobales</taxon>
        <taxon>Acidobacteriaceae</taxon>
        <taxon>Alloacidobacterium</taxon>
    </lineage>
</organism>
<evidence type="ECO:0000256" key="1">
    <source>
        <dbReference type="ARBA" id="ARBA00004651"/>
    </source>
</evidence>
<dbReference type="SUPFAM" id="SSF103481">
    <property type="entry name" value="Multidrug resistance efflux transporter EmrE"/>
    <property type="match status" value="2"/>
</dbReference>
<feature type="transmembrane region" description="Helical" evidence="6">
    <location>
        <begin position="160"/>
        <end position="179"/>
    </location>
</feature>
<keyword evidence="4 6" id="KW-1133">Transmembrane helix</keyword>
<name>A0A7G8BL27_9BACT</name>
<keyword evidence="5 6" id="KW-0472">Membrane</keyword>
<keyword evidence="2" id="KW-1003">Cell membrane</keyword>
<dbReference type="InterPro" id="IPR037185">
    <property type="entry name" value="EmrE-like"/>
</dbReference>
<dbReference type="InterPro" id="IPR000620">
    <property type="entry name" value="EamA_dom"/>
</dbReference>
<evidence type="ECO:0000256" key="2">
    <source>
        <dbReference type="ARBA" id="ARBA00022475"/>
    </source>
</evidence>
<dbReference type="InterPro" id="IPR051258">
    <property type="entry name" value="Diverse_Substrate_Transporter"/>
</dbReference>
<comment type="subcellular location">
    <subcellularLocation>
        <location evidence="1">Cell membrane</location>
        <topology evidence="1">Multi-pass membrane protein</topology>
    </subcellularLocation>
</comment>
<sequence>MPSIATNSVRIPTRALIGYGACALAGCLWGTGFFFGKIALAEMSVGHMVLYRFLFACPPLFFLLRRPGFTSRDWTLLLIASFLGIPVQYLLQFQGLAMTTVSHAALMVGTMPVILAVGASIFAHERLDWMGWLALAGSTAGVSMIVLGGHRSPSGHGPTLAGDLLIVISLLIALAWVLLNKHLMQGHSPMAVTAYGLLTGTAMLAVWVVFRDGTPPVHGVSIKAWLALAASGLLCNAAAMLLWNTGIHRVPASRAGVFLNIEPALGSILGVKLLGETLGPLAWIGGGLILAAAITLTAGGKGVEEVVVE</sequence>
<dbReference type="EMBL" id="CP060394">
    <property type="protein sequence ID" value="QNI33247.1"/>
    <property type="molecule type" value="Genomic_DNA"/>
</dbReference>
<feature type="transmembrane region" description="Helical" evidence="6">
    <location>
        <begin position="101"/>
        <end position="122"/>
    </location>
</feature>
<evidence type="ECO:0000313" key="8">
    <source>
        <dbReference type="EMBL" id="QNI33247.1"/>
    </source>
</evidence>
<dbReference type="Pfam" id="PF00892">
    <property type="entry name" value="EamA"/>
    <property type="match status" value="2"/>
</dbReference>
<feature type="transmembrane region" description="Helical" evidence="6">
    <location>
        <begin position="45"/>
        <end position="64"/>
    </location>
</feature>
<evidence type="ECO:0000256" key="6">
    <source>
        <dbReference type="SAM" id="Phobius"/>
    </source>
</evidence>
<evidence type="ECO:0000259" key="7">
    <source>
        <dbReference type="Pfam" id="PF00892"/>
    </source>
</evidence>
<proteinExistence type="predicted"/>
<feature type="domain" description="EamA" evidence="7">
    <location>
        <begin position="161"/>
        <end position="296"/>
    </location>
</feature>
<protein>
    <submittedName>
        <fullName evidence="8">EamA family transporter</fullName>
    </submittedName>
</protein>
<evidence type="ECO:0000256" key="4">
    <source>
        <dbReference type="ARBA" id="ARBA00022989"/>
    </source>
</evidence>
<dbReference type="AlphaFoldDB" id="A0A7G8BL27"/>
<feature type="transmembrane region" description="Helical" evidence="6">
    <location>
        <begin position="191"/>
        <end position="210"/>
    </location>
</feature>
<feature type="transmembrane region" description="Helical" evidence="6">
    <location>
        <begin position="16"/>
        <end position="39"/>
    </location>
</feature>
<evidence type="ECO:0000313" key="9">
    <source>
        <dbReference type="Proteomes" id="UP000515312"/>
    </source>
</evidence>
<evidence type="ECO:0000256" key="3">
    <source>
        <dbReference type="ARBA" id="ARBA00022692"/>
    </source>
</evidence>
<dbReference type="PANTHER" id="PTHR42920">
    <property type="entry name" value="OS03G0707200 PROTEIN-RELATED"/>
    <property type="match status" value="1"/>
</dbReference>
<dbReference type="PANTHER" id="PTHR42920:SF5">
    <property type="entry name" value="EAMA DOMAIN-CONTAINING PROTEIN"/>
    <property type="match status" value="1"/>
</dbReference>
<keyword evidence="3 6" id="KW-0812">Transmembrane</keyword>
<dbReference type="GO" id="GO:0005886">
    <property type="term" value="C:plasma membrane"/>
    <property type="evidence" value="ECO:0007669"/>
    <property type="project" value="UniProtKB-SubCell"/>
</dbReference>
<reference evidence="8 9" key="1">
    <citation type="submission" date="2020-08" db="EMBL/GenBank/DDBJ databases">
        <title>Edaphobacter telluris sp. nov. and Acidobacterium dinghuensis sp. nov., two acidobacteria isolated from forest soil.</title>
        <authorList>
            <person name="Fu J."/>
            <person name="Qiu L."/>
        </authorList>
    </citation>
    <scope>NUCLEOTIDE SEQUENCE [LARGE SCALE GENOMIC DNA]</scope>
    <source>
        <strain evidence="8">4Y35</strain>
    </source>
</reference>
<accession>A0A7G8BL27</accession>
<feature type="transmembrane region" description="Helical" evidence="6">
    <location>
        <begin position="76"/>
        <end position="95"/>
    </location>
</feature>